<sequence length="639" mass="70841">LFFRVSPTHRMNPKPSFAPDSSSIGGRVRSKKRRIEIVSPESMDSSDSSLDLTAGVEDLNLAEMEGASLVAGGNRFSSVGPHSSIGVEEIAIWREKYNLSDEVIIRVPGPVDRVSDFDIDEIPVYKGFFESGFRDRVPSLVAKVSETFGISPGQLNPPAWRTLISLQNLGDLEGLSIGVAEVLNCYSVSPLNGGEGRYYLHLRSRVPLIHEISKKERKHHPTFVGRWTENFAFMHLPGFSPPVGRWSRVDHLSIYWIPNIRFSWIFFSGKETIKRILELSSEQRQVPFLVRKEALRRCSIWVLRLIGVWHASGEMSGSKALAEYQKALGVISAKKGASKRAASDEQGDDLQFIRSNKRQTTASTAPSSSKRTSKASGSTLKASPTPSSAVLANLNTKVFPLTPVLLASMEISSVAIQSLQGDLLRVMSQLHHLGNNMEGQSKADPDALTSQLRKEKNNALAREKEIKALRLKVKAQDEAGKMAAAENEALRMELESREEEVVKLKLAEETFGAEKTMVVSGAKVVARWELMREWLSHQTDIWDPAVALEQYKTVKTTESELLGLPAPSFDDEPEIPGPAEISSFCFSLYLSHPCFCFLEIELVVKKGGLEDLVFIETQGTFLSASRLEGLSRNEEDVRS</sequence>
<proteinExistence type="predicted"/>
<keyword evidence="4" id="KW-1185">Reference proteome</keyword>
<name>A0ABQ7Y3E8_BRANA</name>
<evidence type="ECO:0000256" key="2">
    <source>
        <dbReference type="SAM" id="MobiDB-lite"/>
    </source>
</evidence>
<evidence type="ECO:0000256" key="1">
    <source>
        <dbReference type="SAM" id="Coils"/>
    </source>
</evidence>
<dbReference type="PANTHER" id="PTHR31099:SF49">
    <property type="entry name" value="MYOSIN HEAVY CHAIN-LIKE PROTEIN"/>
    <property type="match status" value="1"/>
</dbReference>
<dbReference type="PANTHER" id="PTHR31099">
    <property type="entry name" value="OS06G0165300 PROTEIN"/>
    <property type="match status" value="1"/>
</dbReference>
<keyword evidence="1" id="KW-0175">Coiled coil</keyword>
<feature type="region of interest" description="Disordered" evidence="2">
    <location>
        <begin position="339"/>
        <end position="386"/>
    </location>
</feature>
<feature type="coiled-coil region" evidence="1">
    <location>
        <begin position="452"/>
        <end position="507"/>
    </location>
</feature>
<evidence type="ECO:0000313" key="4">
    <source>
        <dbReference type="Proteomes" id="UP000824890"/>
    </source>
</evidence>
<evidence type="ECO:0000313" key="3">
    <source>
        <dbReference type="EMBL" id="KAH0862720.1"/>
    </source>
</evidence>
<dbReference type="EMBL" id="JAGKQM010000018">
    <property type="protein sequence ID" value="KAH0862720.1"/>
    <property type="molecule type" value="Genomic_DNA"/>
</dbReference>
<gene>
    <name evidence="3" type="ORF">HID58_079931</name>
</gene>
<organism evidence="3 4">
    <name type="scientific">Brassica napus</name>
    <name type="common">Rape</name>
    <dbReference type="NCBI Taxonomy" id="3708"/>
    <lineage>
        <taxon>Eukaryota</taxon>
        <taxon>Viridiplantae</taxon>
        <taxon>Streptophyta</taxon>
        <taxon>Embryophyta</taxon>
        <taxon>Tracheophyta</taxon>
        <taxon>Spermatophyta</taxon>
        <taxon>Magnoliopsida</taxon>
        <taxon>eudicotyledons</taxon>
        <taxon>Gunneridae</taxon>
        <taxon>Pentapetalae</taxon>
        <taxon>rosids</taxon>
        <taxon>malvids</taxon>
        <taxon>Brassicales</taxon>
        <taxon>Brassicaceae</taxon>
        <taxon>Brassiceae</taxon>
        <taxon>Brassica</taxon>
    </lineage>
</organism>
<feature type="compositionally biased region" description="Low complexity" evidence="2">
    <location>
        <begin position="360"/>
        <end position="379"/>
    </location>
</feature>
<feature type="region of interest" description="Disordered" evidence="2">
    <location>
        <begin position="1"/>
        <end position="32"/>
    </location>
</feature>
<comment type="caution">
    <text evidence="3">The sequence shown here is derived from an EMBL/GenBank/DDBJ whole genome shotgun (WGS) entry which is preliminary data.</text>
</comment>
<protein>
    <submittedName>
        <fullName evidence="3">Uncharacterized protein</fullName>
    </submittedName>
</protein>
<dbReference type="Proteomes" id="UP000824890">
    <property type="component" value="Unassembled WGS sequence"/>
</dbReference>
<accession>A0ABQ7Y3E8</accession>
<reference evidence="3 4" key="1">
    <citation type="submission" date="2021-05" db="EMBL/GenBank/DDBJ databases">
        <title>Genome Assembly of Synthetic Allotetraploid Brassica napus Reveals Homoeologous Exchanges between Subgenomes.</title>
        <authorList>
            <person name="Davis J.T."/>
        </authorList>
    </citation>
    <scope>NUCLEOTIDE SEQUENCE [LARGE SCALE GENOMIC DNA]</scope>
    <source>
        <strain evidence="4">cv. Da-Ae</strain>
        <tissue evidence="3">Seedling</tissue>
    </source>
</reference>
<feature type="non-terminal residue" evidence="3">
    <location>
        <position position="1"/>
    </location>
</feature>